<dbReference type="PROSITE" id="PS51257">
    <property type="entry name" value="PROKAR_LIPOPROTEIN"/>
    <property type="match status" value="1"/>
</dbReference>
<protein>
    <recommendedName>
        <fullName evidence="1">Lipocalin-like domain-containing protein</fullName>
    </recommendedName>
</protein>
<accession>A0A255ZW42</accession>
<name>A0A255ZW42_9FLAO</name>
<dbReference type="Proteomes" id="UP000216035">
    <property type="component" value="Unassembled WGS sequence"/>
</dbReference>
<evidence type="ECO:0000259" key="1">
    <source>
        <dbReference type="Pfam" id="PF13648"/>
    </source>
</evidence>
<organism evidence="2 3">
    <name type="scientific">Flavobacterium aurantiibacter</name>
    <dbReference type="NCBI Taxonomy" id="2023067"/>
    <lineage>
        <taxon>Bacteria</taxon>
        <taxon>Pseudomonadati</taxon>
        <taxon>Bacteroidota</taxon>
        <taxon>Flavobacteriia</taxon>
        <taxon>Flavobacteriales</taxon>
        <taxon>Flavobacteriaceae</taxon>
        <taxon>Flavobacterium</taxon>
    </lineage>
</organism>
<gene>
    <name evidence="2" type="ORF">CHX27_06765</name>
</gene>
<dbReference type="OrthoDB" id="9786191at2"/>
<reference evidence="2 3" key="1">
    <citation type="submission" date="2017-07" db="EMBL/GenBank/DDBJ databases">
        <title>Flavobacterium cyanobacteriorum sp. nov., isolated from cyanobacterial aggregates in a eutrophic lake.</title>
        <authorList>
            <person name="Cai H."/>
        </authorList>
    </citation>
    <scope>NUCLEOTIDE SEQUENCE [LARGE SCALE GENOMIC DNA]</scope>
    <source>
        <strain evidence="2 3">TH167</strain>
    </source>
</reference>
<feature type="domain" description="Lipocalin-like" evidence="1">
    <location>
        <begin position="28"/>
        <end position="115"/>
    </location>
</feature>
<dbReference type="EMBL" id="NOXX01000186">
    <property type="protein sequence ID" value="OYQ45125.1"/>
    <property type="molecule type" value="Genomic_DNA"/>
</dbReference>
<dbReference type="InterPro" id="IPR024311">
    <property type="entry name" value="Lipocalin-like"/>
</dbReference>
<comment type="caution">
    <text evidence="2">The sequence shown here is derived from an EMBL/GenBank/DDBJ whole genome shotgun (WGS) entry which is preliminary data.</text>
</comment>
<dbReference type="Pfam" id="PF13648">
    <property type="entry name" value="Lipocalin_4"/>
    <property type="match status" value="1"/>
</dbReference>
<dbReference type="RefSeq" id="WP_094486004.1">
    <property type="nucleotide sequence ID" value="NZ_NOXX01000186.1"/>
</dbReference>
<evidence type="ECO:0000313" key="3">
    <source>
        <dbReference type="Proteomes" id="UP000216035"/>
    </source>
</evidence>
<evidence type="ECO:0000313" key="2">
    <source>
        <dbReference type="EMBL" id="OYQ45125.1"/>
    </source>
</evidence>
<proteinExistence type="predicted"/>
<dbReference type="AlphaFoldDB" id="A0A255ZW42"/>
<keyword evidence="3" id="KW-1185">Reference proteome</keyword>
<sequence length="126" mass="14251">MKKWLFVLACVALFSCDDDENAPIQQEIVGLWRVESAVIYGDVAAVVPYDCQVTFNLSNQTVTFDEDFNLPEFSIPGNSYDITGNGAQLNFNNKTFRYYFENNKLILNNNPSNQDAKPVITLGRIE</sequence>